<accession>A0AAV4WXR7</accession>
<comment type="caution">
    <text evidence="1">The sequence shown here is derived from an EMBL/GenBank/DDBJ whole genome shotgun (WGS) entry which is preliminary data.</text>
</comment>
<organism evidence="1 2">
    <name type="scientific">Caerostris extrusa</name>
    <name type="common">Bark spider</name>
    <name type="synonym">Caerostris bankana</name>
    <dbReference type="NCBI Taxonomy" id="172846"/>
    <lineage>
        <taxon>Eukaryota</taxon>
        <taxon>Metazoa</taxon>
        <taxon>Ecdysozoa</taxon>
        <taxon>Arthropoda</taxon>
        <taxon>Chelicerata</taxon>
        <taxon>Arachnida</taxon>
        <taxon>Araneae</taxon>
        <taxon>Araneomorphae</taxon>
        <taxon>Entelegynae</taxon>
        <taxon>Araneoidea</taxon>
        <taxon>Araneidae</taxon>
        <taxon>Caerostris</taxon>
    </lineage>
</organism>
<proteinExistence type="predicted"/>
<keyword evidence="2" id="KW-1185">Reference proteome</keyword>
<evidence type="ECO:0000313" key="2">
    <source>
        <dbReference type="Proteomes" id="UP001054945"/>
    </source>
</evidence>
<evidence type="ECO:0000313" key="1">
    <source>
        <dbReference type="EMBL" id="GIY86595.1"/>
    </source>
</evidence>
<sequence>MEKRETNLSRRFHDEDSCIFFEMKYFSSRDLASSPAVSLTWPPRMAIPSSFPPKNIYFLINTTVKFSRQANNYLFHIAGSFPSLHTHTRDRDEKLFTQLIFGKTLSHAAE</sequence>
<reference evidence="1 2" key="1">
    <citation type="submission" date="2021-06" db="EMBL/GenBank/DDBJ databases">
        <title>Caerostris extrusa draft genome.</title>
        <authorList>
            <person name="Kono N."/>
            <person name="Arakawa K."/>
        </authorList>
    </citation>
    <scope>NUCLEOTIDE SEQUENCE [LARGE SCALE GENOMIC DNA]</scope>
</reference>
<dbReference type="Proteomes" id="UP001054945">
    <property type="component" value="Unassembled WGS sequence"/>
</dbReference>
<gene>
    <name evidence="1" type="ORF">CEXT_509251</name>
</gene>
<dbReference type="EMBL" id="BPLR01016819">
    <property type="protein sequence ID" value="GIY86595.1"/>
    <property type="molecule type" value="Genomic_DNA"/>
</dbReference>
<protein>
    <submittedName>
        <fullName evidence="1">Uncharacterized protein</fullName>
    </submittedName>
</protein>
<name>A0AAV4WXR7_CAEEX</name>
<dbReference type="AlphaFoldDB" id="A0AAV4WXR7"/>